<dbReference type="Proteomes" id="UP000789901">
    <property type="component" value="Unassembled WGS sequence"/>
</dbReference>
<reference evidence="2 3" key="1">
    <citation type="submission" date="2021-06" db="EMBL/GenBank/DDBJ databases">
        <authorList>
            <person name="Kallberg Y."/>
            <person name="Tangrot J."/>
            <person name="Rosling A."/>
        </authorList>
    </citation>
    <scope>NUCLEOTIDE SEQUENCE [LARGE SCALE GENOMIC DNA]</scope>
    <source>
        <strain evidence="2 3">120-4 pot B 10/14</strain>
    </source>
</reference>
<keyword evidence="3" id="KW-1185">Reference proteome</keyword>
<organism evidence="2 3">
    <name type="scientific">Gigaspora margarita</name>
    <dbReference type="NCBI Taxonomy" id="4874"/>
    <lineage>
        <taxon>Eukaryota</taxon>
        <taxon>Fungi</taxon>
        <taxon>Fungi incertae sedis</taxon>
        <taxon>Mucoromycota</taxon>
        <taxon>Glomeromycotina</taxon>
        <taxon>Glomeromycetes</taxon>
        <taxon>Diversisporales</taxon>
        <taxon>Gigasporaceae</taxon>
        <taxon>Gigaspora</taxon>
    </lineage>
</organism>
<keyword evidence="1" id="KW-0812">Transmembrane</keyword>
<comment type="caution">
    <text evidence="2">The sequence shown here is derived from an EMBL/GenBank/DDBJ whole genome shotgun (WGS) entry which is preliminary data.</text>
</comment>
<evidence type="ECO:0000313" key="2">
    <source>
        <dbReference type="EMBL" id="CAG8760930.1"/>
    </source>
</evidence>
<evidence type="ECO:0000256" key="1">
    <source>
        <dbReference type="SAM" id="Phobius"/>
    </source>
</evidence>
<evidence type="ECO:0000313" key="3">
    <source>
        <dbReference type="Proteomes" id="UP000789901"/>
    </source>
</evidence>
<gene>
    <name evidence="2" type="ORF">GMARGA_LOCUS17470</name>
</gene>
<feature type="transmembrane region" description="Helical" evidence="1">
    <location>
        <begin position="23"/>
        <end position="43"/>
    </location>
</feature>
<protein>
    <submittedName>
        <fullName evidence="2">1901_t:CDS:1</fullName>
    </submittedName>
</protein>
<feature type="transmembrane region" description="Helical" evidence="1">
    <location>
        <begin position="261"/>
        <end position="294"/>
    </location>
</feature>
<name>A0ABN7VE28_GIGMA</name>
<dbReference type="EMBL" id="CAJVQB010013252">
    <property type="protein sequence ID" value="CAG8760930.1"/>
    <property type="molecule type" value="Genomic_DNA"/>
</dbReference>
<accession>A0ABN7VE28</accession>
<keyword evidence="1" id="KW-0472">Membrane</keyword>
<keyword evidence="1" id="KW-1133">Transmembrane helix</keyword>
<proteinExistence type="predicted"/>
<sequence>MITDLFRLTYSEPTSVKIFRRSVIVLCVGLSIAVFIVLCIQIYNELPTVNIIYRTARNLPTPNIYFYYGYNFTVNCAVTNNTGNYNCNNAISRTTYNTTKSQYIVSFVSNTAITSPVTYALSINITDPRYNITNQTDYMEMYAYDKEYDLNIIPLSGNQIQFEDYSLIVKNMYFFGQPRNDIAHYEWTFDRCIRKALILDALSYFGRQKYLKMPYLDSHMSTVSTANSDLRTNNSYFAILRFMTSPPFIVTEETEERSKTILNVLGIIGGIWSGVAAFYIFLFGPGLISPWGFVQTRLFKSHYKKDALPFVYEPDNTDDSNISIQNRLNNLEKRIEFYDRFIFDDPLLNFIKQESSQPIKSTT</sequence>